<comment type="catalytic activity">
    <reaction evidence="1">
        <text>a beta-lactam + H2O = a substituted beta-amino acid</text>
        <dbReference type="Rhea" id="RHEA:20401"/>
        <dbReference type="ChEBI" id="CHEBI:15377"/>
        <dbReference type="ChEBI" id="CHEBI:35627"/>
        <dbReference type="ChEBI" id="CHEBI:140347"/>
        <dbReference type="EC" id="3.5.2.6"/>
    </reaction>
</comment>
<dbReference type="Gene3D" id="3.90.1310.10">
    <property type="entry name" value="Penicillin-binding protein 2a (Domain 2)"/>
    <property type="match status" value="1"/>
</dbReference>
<protein>
    <recommendedName>
        <fullName evidence="5">beta-lactamase</fullName>
        <ecNumber evidence="5">3.5.2.6</ecNumber>
    </recommendedName>
</protein>
<keyword evidence="7" id="KW-0378">Hydrolase</keyword>
<dbReference type="GO" id="GO:0008658">
    <property type="term" value="F:penicillin binding"/>
    <property type="evidence" value="ECO:0007669"/>
    <property type="project" value="InterPro"/>
</dbReference>
<dbReference type="Pfam" id="PF03717">
    <property type="entry name" value="PBP_dimer"/>
    <property type="match status" value="1"/>
</dbReference>
<evidence type="ECO:0000259" key="10">
    <source>
        <dbReference type="Pfam" id="PF00905"/>
    </source>
</evidence>
<comment type="similarity">
    <text evidence="4">Belongs to the class-D beta-lactamase family.</text>
</comment>
<proteinExistence type="inferred from homology"/>
<name>A0A1Z5HXZ4_9FIRM</name>
<feature type="domain" description="Penicillin-binding protein transpeptidase" evidence="10">
    <location>
        <begin position="253"/>
        <end position="317"/>
    </location>
</feature>
<dbReference type="SUPFAM" id="SSF56519">
    <property type="entry name" value="Penicillin binding protein dimerisation domain"/>
    <property type="match status" value="1"/>
</dbReference>
<evidence type="ECO:0000313" key="12">
    <source>
        <dbReference type="EMBL" id="GAW94211.1"/>
    </source>
</evidence>
<gene>
    <name evidence="12" type="ORF">KKC1_33230</name>
</gene>
<dbReference type="InterPro" id="IPR001460">
    <property type="entry name" value="PCN-bd_Tpept"/>
</dbReference>
<feature type="domain" description="Penicillin-binding protein dimerisation" evidence="11">
    <location>
        <begin position="56"/>
        <end position="210"/>
    </location>
</feature>
<evidence type="ECO:0000256" key="3">
    <source>
        <dbReference type="ARBA" id="ARBA00007171"/>
    </source>
</evidence>
<dbReference type="PANTHER" id="PTHR30627:SF6">
    <property type="entry name" value="BETA-LACTAMASE YBXI-RELATED"/>
    <property type="match status" value="1"/>
</dbReference>
<evidence type="ECO:0000256" key="5">
    <source>
        <dbReference type="ARBA" id="ARBA00012865"/>
    </source>
</evidence>
<dbReference type="EMBL" id="BDGJ01000201">
    <property type="protein sequence ID" value="GAW94211.1"/>
    <property type="molecule type" value="Genomic_DNA"/>
</dbReference>
<keyword evidence="13" id="KW-1185">Reference proteome</keyword>
<dbReference type="GO" id="GO:0008800">
    <property type="term" value="F:beta-lactamase activity"/>
    <property type="evidence" value="ECO:0007669"/>
    <property type="project" value="UniProtKB-EC"/>
</dbReference>
<keyword evidence="12" id="KW-0808">Transferase</keyword>
<dbReference type="InterPro" id="IPR005311">
    <property type="entry name" value="PBP_dimer"/>
</dbReference>
<dbReference type="EC" id="3.5.2.6" evidence="5"/>
<evidence type="ECO:0000256" key="1">
    <source>
        <dbReference type="ARBA" id="ARBA00001526"/>
    </source>
</evidence>
<comment type="subcellular location">
    <subcellularLocation>
        <location evidence="2">Membrane</location>
    </subcellularLocation>
</comment>
<dbReference type="PANTHER" id="PTHR30627">
    <property type="entry name" value="PEPTIDOGLYCAN D,D-TRANSPEPTIDASE"/>
    <property type="match status" value="1"/>
</dbReference>
<dbReference type="AlphaFoldDB" id="A0A1Z5HXZ4"/>
<evidence type="ECO:0000256" key="6">
    <source>
        <dbReference type="ARBA" id="ARBA00022729"/>
    </source>
</evidence>
<accession>A0A1Z5HXZ4</accession>
<comment type="caution">
    <text evidence="12">The sequence shown here is derived from an EMBL/GenBank/DDBJ whole genome shotgun (WGS) entry which is preliminary data.</text>
</comment>
<evidence type="ECO:0000259" key="11">
    <source>
        <dbReference type="Pfam" id="PF03717"/>
    </source>
</evidence>
<feature type="domain" description="Penicillin-binding protein transpeptidase" evidence="10">
    <location>
        <begin position="346"/>
        <end position="495"/>
    </location>
</feature>
<dbReference type="Proteomes" id="UP000197032">
    <property type="component" value="Unassembled WGS sequence"/>
</dbReference>
<dbReference type="InterPro" id="IPR050515">
    <property type="entry name" value="Beta-lactam/transpept"/>
</dbReference>
<dbReference type="GO" id="GO:0005886">
    <property type="term" value="C:plasma membrane"/>
    <property type="evidence" value="ECO:0007669"/>
    <property type="project" value="TreeGrafter"/>
</dbReference>
<dbReference type="SUPFAM" id="SSF56601">
    <property type="entry name" value="beta-lactamase/transpeptidase-like"/>
    <property type="match status" value="1"/>
</dbReference>
<keyword evidence="9" id="KW-0046">Antibiotic resistance</keyword>
<dbReference type="Gene3D" id="3.40.710.10">
    <property type="entry name" value="DD-peptidase/beta-lactamase superfamily"/>
    <property type="match status" value="2"/>
</dbReference>
<comment type="similarity">
    <text evidence="3">Belongs to the transpeptidase family.</text>
</comment>
<dbReference type="GO" id="GO:0016740">
    <property type="term" value="F:transferase activity"/>
    <property type="evidence" value="ECO:0007669"/>
    <property type="project" value="UniProtKB-KW"/>
</dbReference>
<dbReference type="GO" id="GO:0046677">
    <property type="term" value="P:response to antibiotic"/>
    <property type="evidence" value="ECO:0007669"/>
    <property type="project" value="UniProtKB-KW"/>
</dbReference>
<sequence>MNRMNSRRLIFLAGLFSILFFLLEAKLFYLQIVKGQELAVQAIQYRTELFPYEDYPRGDIVDRWGRSLTDRGERPVVVVFPGMIEDREKTAEKLEEILAIPSAFLMRRMSEIEREKSAQPFVLKVNVDSQMVRELQNYPIPGVYLLPMITRYGPRSVAVHVIGYVGSQKQKKQTEGSEDVGIETIYEDVLNRGSHRYYWRALVDARGRLIPGLGFKKIASSEDHVPRNRVVLTIDREIQEIVERAIDSWVKKGAVVVLDVASGDVLAMASRPAFHQNWLDNGCQPEPGSFVNRALEPYHPGAILKLVVAARALEEQVNGWQLIGYPQTKPFRAGAKVAIKGSLGQEEFLLSPLQAANLLRTVARGGLYSPPRLVLEIQNGSGEVTKFFALPPSQRVMSSGTADQLQLILKPVFLSQSKFQDRQGNYYAAGVSGRNTYITVPSEAANGTVLPQTVIPDWFVGYAPLENPRYAVAVLVEEEKFDGYMAEQLFRYILKEILEKESVRAEAGNP</sequence>
<evidence type="ECO:0000313" key="13">
    <source>
        <dbReference type="Proteomes" id="UP000197032"/>
    </source>
</evidence>
<keyword evidence="6" id="KW-0732">Signal</keyword>
<keyword evidence="8" id="KW-0472">Membrane</keyword>
<reference evidence="13" key="1">
    <citation type="journal article" date="2017" name="Appl. Environ. Microbiol.">
        <title>Genomic analysis of Calderihabitans maritimus KKC1, a thermophilic hydrogenogenic carboxydotrophic bacterium isolated from marine sediment.</title>
        <authorList>
            <person name="Omae K."/>
            <person name="Yoneda Y."/>
            <person name="Fukuyama Y."/>
            <person name="Yoshida T."/>
            <person name="Sako Y."/>
        </authorList>
    </citation>
    <scope>NUCLEOTIDE SEQUENCE [LARGE SCALE GENOMIC DNA]</scope>
    <source>
        <strain evidence="13">KKC1</strain>
    </source>
</reference>
<evidence type="ECO:0000256" key="7">
    <source>
        <dbReference type="ARBA" id="ARBA00022801"/>
    </source>
</evidence>
<organism evidence="12 13">
    <name type="scientific">Calderihabitans maritimus</name>
    <dbReference type="NCBI Taxonomy" id="1246530"/>
    <lineage>
        <taxon>Bacteria</taxon>
        <taxon>Bacillati</taxon>
        <taxon>Bacillota</taxon>
        <taxon>Clostridia</taxon>
        <taxon>Neomoorellales</taxon>
        <taxon>Calderihabitantaceae</taxon>
        <taxon>Calderihabitans</taxon>
    </lineage>
</organism>
<dbReference type="GO" id="GO:0071555">
    <property type="term" value="P:cell wall organization"/>
    <property type="evidence" value="ECO:0007669"/>
    <property type="project" value="TreeGrafter"/>
</dbReference>
<dbReference type="InterPro" id="IPR036138">
    <property type="entry name" value="PBP_dimer_sf"/>
</dbReference>
<evidence type="ECO:0000256" key="2">
    <source>
        <dbReference type="ARBA" id="ARBA00004370"/>
    </source>
</evidence>
<evidence type="ECO:0000256" key="4">
    <source>
        <dbReference type="ARBA" id="ARBA00007898"/>
    </source>
</evidence>
<dbReference type="InterPro" id="IPR012338">
    <property type="entry name" value="Beta-lactam/transpept-like"/>
</dbReference>
<dbReference type="Pfam" id="PF00905">
    <property type="entry name" value="Transpeptidase"/>
    <property type="match status" value="2"/>
</dbReference>
<evidence type="ECO:0000256" key="9">
    <source>
        <dbReference type="ARBA" id="ARBA00023251"/>
    </source>
</evidence>
<evidence type="ECO:0000256" key="8">
    <source>
        <dbReference type="ARBA" id="ARBA00023136"/>
    </source>
</evidence>